<evidence type="ECO:0000313" key="2">
    <source>
        <dbReference type="Proteomes" id="UP000447434"/>
    </source>
</evidence>
<proteinExistence type="predicted"/>
<dbReference type="PANTHER" id="PTHR35692:SF5">
    <property type="entry name" value="REMORIN C-TERMINAL DOMAIN-CONTAINING PROTEIN"/>
    <property type="match status" value="1"/>
</dbReference>
<organism evidence="1 2">
    <name type="scientific">Lupinus albus</name>
    <name type="common">White lupine</name>
    <name type="synonym">Lupinus termis</name>
    <dbReference type="NCBI Taxonomy" id="3870"/>
    <lineage>
        <taxon>Eukaryota</taxon>
        <taxon>Viridiplantae</taxon>
        <taxon>Streptophyta</taxon>
        <taxon>Embryophyta</taxon>
        <taxon>Tracheophyta</taxon>
        <taxon>Spermatophyta</taxon>
        <taxon>Magnoliopsida</taxon>
        <taxon>eudicotyledons</taxon>
        <taxon>Gunneridae</taxon>
        <taxon>Pentapetalae</taxon>
        <taxon>rosids</taxon>
        <taxon>fabids</taxon>
        <taxon>Fabales</taxon>
        <taxon>Fabaceae</taxon>
        <taxon>Papilionoideae</taxon>
        <taxon>50 kb inversion clade</taxon>
        <taxon>genistoids sensu lato</taxon>
        <taxon>core genistoids</taxon>
        <taxon>Genisteae</taxon>
        <taxon>Lupinus</taxon>
    </lineage>
</organism>
<dbReference type="Proteomes" id="UP000447434">
    <property type="component" value="Chromosome 5"/>
</dbReference>
<protein>
    <submittedName>
        <fullName evidence="1">Uncharacterized protein</fullName>
    </submittedName>
</protein>
<gene>
    <name evidence="1" type="ORF">Lalb_Chr05g0215321</name>
</gene>
<sequence length="110" mass="12738">MMEAENQAGSACCFCFSTKKSVVRRNDKSSEVLSAENHVEWGNNDEILSDMSTFSAKEQEKRLKKALEEEKRVSIEAERVVQWVKQESARIDSSTIDKILFYEDKEERIK</sequence>
<dbReference type="EMBL" id="WOCE01000005">
    <property type="protein sequence ID" value="KAE9613230.1"/>
    <property type="molecule type" value="Genomic_DNA"/>
</dbReference>
<keyword evidence="2" id="KW-1185">Reference proteome</keyword>
<dbReference type="AlphaFoldDB" id="A0A6A4QH70"/>
<accession>A0A6A4QH70</accession>
<comment type="caution">
    <text evidence="1">The sequence shown here is derived from an EMBL/GenBank/DDBJ whole genome shotgun (WGS) entry which is preliminary data.</text>
</comment>
<name>A0A6A4QH70_LUPAL</name>
<reference evidence="2" key="1">
    <citation type="journal article" date="2020" name="Nat. Commun.">
        <title>Genome sequence of the cluster root forming white lupin.</title>
        <authorList>
            <person name="Hufnagel B."/>
            <person name="Marques A."/>
            <person name="Soriano A."/>
            <person name="Marques L."/>
            <person name="Divol F."/>
            <person name="Doumas P."/>
            <person name="Sallet E."/>
            <person name="Mancinotti D."/>
            <person name="Carrere S."/>
            <person name="Marande W."/>
            <person name="Arribat S."/>
            <person name="Keller J."/>
            <person name="Huneau C."/>
            <person name="Blein T."/>
            <person name="Aime D."/>
            <person name="Laguerre M."/>
            <person name="Taylor J."/>
            <person name="Schubert V."/>
            <person name="Nelson M."/>
            <person name="Geu-Flores F."/>
            <person name="Crespi M."/>
            <person name="Gallardo-Guerrero K."/>
            <person name="Delaux P.-M."/>
            <person name="Salse J."/>
            <person name="Berges H."/>
            <person name="Guyot R."/>
            <person name="Gouzy J."/>
            <person name="Peret B."/>
        </authorList>
    </citation>
    <scope>NUCLEOTIDE SEQUENCE [LARGE SCALE GENOMIC DNA]</scope>
    <source>
        <strain evidence="2">cv. Amiga</strain>
    </source>
</reference>
<evidence type="ECO:0000313" key="1">
    <source>
        <dbReference type="EMBL" id="KAE9613230.1"/>
    </source>
</evidence>
<dbReference type="PANTHER" id="PTHR35692">
    <property type="entry name" value="F26F24.11"/>
    <property type="match status" value="1"/>
</dbReference>
<dbReference type="OrthoDB" id="1936256at2759"/>